<keyword evidence="3" id="KW-1185">Reference proteome</keyword>
<feature type="compositionally biased region" description="Acidic residues" evidence="1">
    <location>
        <begin position="152"/>
        <end position="180"/>
    </location>
</feature>
<evidence type="ECO:0000313" key="3">
    <source>
        <dbReference type="Proteomes" id="UP000786811"/>
    </source>
</evidence>
<protein>
    <submittedName>
        <fullName evidence="2">Uncharacterized protein</fullName>
    </submittedName>
</protein>
<accession>A0A8J2HEG0</accession>
<proteinExistence type="predicted"/>
<organism evidence="2 3">
    <name type="scientific">Cotesia congregata</name>
    <name type="common">Parasitoid wasp</name>
    <name type="synonym">Apanteles congregatus</name>
    <dbReference type="NCBI Taxonomy" id="51543"/>
    <lineage>
        <taxon>Eukaryota</taxon>
        <taxon>Metazoa</taxon>
        <taxon>Ecdysozoa</taxon>
        <taxon>Arthropoda</taxon>
        <taxon>Hexapoda</taxon>
        <taxon>Insecta</taxon>
        <taxon>Pterygota</taxon>
        <taxon>Neoptera</taxon>
        <taxon>Endopterygota</taxon>
        <taxon>Hymenoptera</taxon>
        <taxon>Apocrita</taxon>
        <taxon>Ichneumonoidea</taxon>
        <taxon>Braconidae</taxon>
        <taxon>Microgastrinae</taxon>
        <taxon>Cotesia</taxon>
    </lineage>
</organism>
<dbReference type="OrthoDB" id="10297801at2759"/>
<name>A0A8J2HEG0_COTCN</name>
<evidence type="ECO:0000313" key="2">
    <source>
        <dbReference type="EMBL" id="CAG5092969.1"/>
    </source>
</evidence>
<evidence type="ECO:0000256" key="1">
    <source>
        <dbReference type="SAM" id="MobiDB-lite"/>
    </source>
</evidence>
<sequence length="395" mass="45849">MKPNKRADKKKRICQHRLVKKLNNHIQKLCLNLNGLSNYLTTDVPTFQDGTPSNCCKAIKTYVNVIKKLHKDFKSLTAMSGNFLREVSELSLKYVPVLDLVDDSEEELPQVKFHPQLLSGESSNEHKRRLSSEEEVPTKKAKVNEVLSLENSAEDDKEQEEKIEEEEEEEEERKEQDEDEYLHIDTSSLENYTDEENDFEGDDEYYSSNSSDEDQEEIFTVIGKIIGSSIEENNNPIDLFGEATDKDKLINIASCAAEFVYERNKDAKIIIITSQCQIENWFKKLSARKEEMPDEAKMFLYVLKNKFTSDFEEWKRTGGVLLIEFDFFKQIYDHKTTDSEETSYRDAIFDQGYELLVLDLICPVDEWQSFFLKNIISIMTSSQKLILQPKKPSSD</sequence>
<dbReference type="EMBL" id="CAJNRD030001120">
    <property type="protein sequence ID" value="CAG5092969.1"/>
    <property type="molecule type" value="Genomic_DNA"/>
</dbReference>
<reference evidence="2" key="1">
    <citation type="submission" date="2021-04" db="EMBL/GenBank/DDBJ databases">
        <authorList>
            <person name="Chebbi M.A.C M."/>
        </authorList>
    </citation>
    <scope>NUCLEOTIDE SEQUENCE</scope>
</reference>
<dbReference type="Proteomes" id="UP000786811">
    <property type="component" value="Unassembled WGS sequence"/>
</dbReference>
<feature type="region of interest" description="Disordered" evidence="1">
    <location>
        <begin position="112"/>
        <end position="213"/>
    </location>
</feature>
<gene>
    <name evidence="2" type="ORF">HICCMSTLAB_LOCUS6488</name>
</gene>
<dbReference type="AlphaFoldDB" id="A0A8J2HEG0"/>
<feature type="compositionally biased region" description="Acidic residues" evidence="1">
    <location>
        <begin position="192"/>
        <end position="213"/>
    </location>
</feature>
<comment type="caution">
    <text evidence="2">The sequence shown here is derived from an EMBL/GenBank/DDBJ whole genome shotgun (WGS) entry which is preliminary data.</text>
</comment>